<evidence type="ECO:0000313" key="1">
    <source>
        <dbReference type="EMBL" id="GAA1111716.1"/>
    </source>
</evidence>
<organism evidence="1 2">
    <name type="scientific">Nocardioides dubius</name>
    <dbReference type="NCBI Taxonomy" id="317019"/>
    <lineage>
        <taxon>Bacteria</taxon>
        <taxon>Bacillati</taxon>
        <taxon>Actinomycetota</taxon>
        <taxon>Actinomycetes</taxon>
        <taxon>Propionibacteriales</taxon>
        <taxon>Nocardioidaceae</taxon>
        <taxon>Nocardioides</taxon>
    </lineage>
</organism>
<accession>A0ABP4EJ70</accession>
<name>A0ABP4EJ70_9ACTN</name>
<comment type="caution">
    <text evidence="1">The sequence shown here is derived from an EMBL/GenBank/DDBJ whole genome shotgun (WGS) entry which is preliminary data.</text>
</comment>
<dbReference type="RefSeq" id="WP_343996300.1">
    <property type="nucleotide sequence ID" value="NZ_BAAALG010000013.1"/>
</dbReference>
<proteinExistence type="predicted"/>
<dbReference type="Proteomes" id="UP001501581">
    <property type="component" value="Unassembled WGS sequence"/>
</dbReference>
<reference evidence="2" key="1">
    <citation type="journal article" date="2019" name="Int. J. Syst. Evol. Microbiol.">
        <title>The Global Catalogue of Microorganisms (GCM) 10K type strain sequencing project: providing services to taxonomists for standard genome sequencing and annotation.</title>
        <authorList>
            <consortium name="The Broad Institute Genomics Platform"/>
            <consortium name="The Broad Institute Genome Sequencing Center for Infectious Disease"/>
            <person name="Wu L."/>
            <person name="Ma J."/>
        </authorList>
    </citation>
    <scope>NUCLEOTIDE SEQUENCE [LARGE SCALE GENOMIC DNA]</scope>
    <source>
        <strain evidence="2">JCM 13008</strain>
    </source>
</reference>
<sequence length="257" mass="26991">MEASRVRGWATGRRIGLLAGGAVVAGLLVAVQQWHQQPADGAHDEGRPDAYRVVGDGDLPTSRPPLGAPRDALSPEEVGYAIHLATSDTSIPTSTRDVLGKAGPEVLLVGLPDEETAGRRIAVVSLYDYAADRGYQQRVDLASGAVTSRHARGLQATISPTEAEVAIQIAIDQSAGLRFATEFEAAQGAPLVAPEQVHFVAGTFRFDGSTLAGDACGRQRCAQLLLQLPSGAYLNTSDFVVNLSTRDVVRINAGAAR</sequence>
<protein>
    <submittedName>
        <fullName evidence="1">Uncharacterized protein</fullName>
    </submittedName>
</protein>
<gene>
    <name evidence="1" type="ORF">GCM10009668_36400</name>
</gene>
<evidence type="ECO:0000313" key="2">
    <source>
        <dbReference type="Proteomes" id="UP001501581"/>
    </source>
</evidence>
<dbReference type="EMBL" id="BAAALG010000013">
    <property type="protein sequence ID" value="GAA1111716.1"/>
    <property type="molecule type" value="Genomic_DNA"/>
</dbReference>
<keyword evidence="2" id="KW-1185">Reference proteome</keyword>